<evidence type="ECO:0000256" key="4">
    <source>
        <dbReference type="ARBA" id="ARBA00022496"/>
    </source>
</evidence>
<dbReference type="InParanoid" id="A0A0Q2N263"/>
<comment type="caution">
    <text evidence="8">The sequence shown here is derived from an EMBL/GenBank/DDBJ whole genome shotgun (WGS) entry which is preliminary data.</text>
</comment>
<evidence type="ECO:0000256" key="2">
    <source>
        <dbReference type="ARBA" id="ARBA00008814"/>
    </source>
</evidence>
<name>A0A0Q2N263_VIBFU</name>
<proteinExistence type="inferred from homology"/>
<dbReference type="Gene3D" id="3.40.50.1980">
    <property type="entry name" value="Nitrogenase molybdenum iron protein domain"/>
    <property type="match status" value="2"/>
</dbReference>
<dbReference type="PANTHER" id="PTHR30532:SF24">
    <property type="entry name" value="FERRIC ENTEROBACTIN-BINDING PERIPLASMIC PROTEIN FEPB"/>
    <property type="match status" value="1"/>
</dbReference>
<dbReference type="SUPFAM" id="SSF53807">
    <property type="entry name" value="Helical backbone' metal receptor"/>
    <property type="match status" value="1"/>
</dbReference>
<keyword evidence="4" id="KW-0406">Ion transport</keyword>
<organism evidence="8 9">
    <name type="scientific">Vibrio furnissii</name>
    <dbReference type="NCBI Taxonomy" id="29494"/>
    <lineage>
        <taxon>Bacteria</taxon>
        <taxon>Pseudomonadati</taxon>
        <taxon>Pseudomonadota</taxon>
        <taxon>Gammaproteobacteria</taxon>
        <taxon>Vibrionales</taxon>
        <taxon>Vibrionaceae</taxon>
        <taxon>Vibrio</taxon>
    </lineage>
</organism>
<dbReference type="InterPro" id="IPR002491">
    <property type="entry name" value="ABC_transptr_periplasmic_BD"/>
</dbReference>
<dbReference type="AlphaFoldDB" id="A0A0Q2N263"/>
<dbReference type="PROSITE" id="PS50983">
    <property type="entry name" value="FE_B12_PBP"/>
    <property type="match status" value="1"/>
</dbReference>
<keyword evidence="3" id="KW-0813">Transport</keyword>
<evidence type="ECO:0000256" key="1">
    <source>
        <dbReference type="ARBA" id="ARBA00004196"/>
    </source>
</evidence>
<dbReference type="NCBIfam" id="NF008200">
    <property type="entry name" value="PRK10957.1"/>
    <property type="match status" value="1"/>
</dbReference>
<gene>
    <name evidence="8" type="ORF">AMR76_11185</name>
</gene>
<evidence type="ECO:0000313" key="9">
    <source>
        <dbReference type="Proteomes" id="UP000051221"/>
    </source>
</evidence>
<feature type="signal peptide" evidence="6">
    <location>
        <begin position="1"/>
        <end position="22"/>
    </location>
</feature>
<dbReference type="Pfam" id="PF01497">
    <property type="entry name" value="Peripla_BP_2"/>
    <property type="match status" value="1"/>
</dbReference>
<comment type="similarity">
    <text evidence="2">Belongs to the bacterial solute-binding protein 8 family.</text>
</comment>
<evidence type="ECO:0000259" key="7">
    <source>
        <dbReference type="PROSITE" id="PS50983"/>
    </source>
</evidence>
<comment type="subcellular location">
    <subcellularLocation>
        <location evidence="1">Cell envelope</location>
    </subcellularLocation>
</comment>
<reference evidence="8 9" key="1">
    <citation type="submission" date="2015-08" db="EMBL/GenBank/DDBJ databases">
        <title>Antibacterial properties of a collection of Vibrionaceae strains.</title>
        <authorList>
            <person name="Giubergia S."/>
        </authorList>
    </citation>
    <scope>NUCLEOTIDE SEQUENCE [LARGE SCALE GENOMIC DNA]</scope>
    <source>
        <strain evidence="8 9">S0821</strain>
    </source>
</reference>
<evidence type="ECO:0000256" key="5">
    <source>
        <dbReference type="ARBA" id="ARBA00022729"/>
    </source>
</evidence>
<accession>A0A0Q2N263</accession>
<evidence type="ECO:0000313" key="8">
    <source>
        <dbReference type="EMBL" id="KQH85839.1"/>
    </source>
</evidence>
<feature type="domain" description="Fe/B12 periplasmic-binding" evidence="7">
    <location>
        <begin position="45"/>
        <end position="310"/>
    </location>
</feature>
<dbReference type="GO" id="GO:1901678">
    <property type="term" value="P:iron coordination entity transport"/>
    <property type="evidence" value="ECO:0007669"/>
    <property type="project" value="UniProtKB-ARBA"/>
</dbReference>
<keyword evidence="5 6" id="KW-0732">Signal</keyword>
<evidence type="ECO:0000256" key="3">
    <source>
        <dbReference type="ARBA" id="ARBA00022448"/>
    </source>
</evidence>
<keyword evidence="4" id="KW-0408">Iron</keyword>
<keyword evidence="4" id="KW-0410">Iron transport</keyword>
<dbReference type="Proteomes" id="UP000051221">
    <property type="component" value="Unassembled WGS sequence"/>
</dbReference>
<dbReference type="GO" id="GO:0030288">
    <property type="term" value="C:outer membrane-bounded periplasmic space"/>
    <property type="evidence" value="ECO:0007669"/>
    <property type="project" value="TreeGrafter"/>
</dbReference>
<dbReference type="InterPro" id="IPR051313">
    <property type="entry name" value="Bact_iron-sidero_bind"/>
</dbReference>
<dbReference type="FunCoup" id="A0A0Q2N263">
    <property type="interactions" value="157"/>
</dbReference>
<sequence>MIINIIRKLFLFTLLVSSAVQAQGWPRTFLNADGSTTTLNAPAKRILSTSVSITGTLLAVDAPVIASATTTNGDYFAQWRAVAEQRGVERLWPAGSVDLEMAYAFEPDLIIVSLGGADSALGQLNELRQIAPTVVLDYGGQNWQQLAEKIGEVVGIEQQVATKIAQFDDYIAQTRAALTLPKGQANIISYNGPGVTNPIATPHGSHGMLLKSLGFDIEGPNPAWQTGPSRLNDFVRAHYEHLTELTAPTTFLFNATDAKVPQFLNDPVLANLPSVKTGQVYGLGANSFRIDYFSAHEIVDGIRARFGAPVAP</sequence>
<keyword evidence="9" id="KW-1185">Reference proteome</keyword>
<protein>
    <submittedName>
        <fullName evidence="8">Antibiotic ABC transporter substrate-binding protein</fullName>
    </submittedName>
</protein>
<dbReference type="PANTHER" id="PTHR30532">
    <property type="entry name" value="IRON III DICITRATE-BINDING PERIPLASMIC PROTEIN"/>
    <property type="match status" value="1"/>
</dbReference>
<evidence type="ECO:0000256" key="6">
    <source>
        <dbReference type="SAM" id="SignalP"/>
    </source>
</evidence>
<dbReference type="RefSeq" id="WP_055466112.1">
    <property type="nucleotide sequence ID" value="NZ_LKHS01000009.1"/>
</dbReference>
<feature type="chain" id="PRO_5006194765" evidence="6">
    <location>
        <begin position="23"/>
        <end position="312"/>
    </location>
</feature>
<dbReference type="EMBL" id="LKHS01000009">
    <property type="protein sequence ID" value="KQH85839.1"/>
    <property type="molecule type" value="Genomic_DNA"/>
</dbReference>